<dbReference type="InterPro" id="IPR013187">
    <property type="entry name" value="F-box-assoc_dom_typ3"/>
</dbReference>
<sequence>MVHLKCSIVQSSRDAVLENINLVSEILLRLPVKYVLRCKCLSKEWFKTISTPKFRNSHTLRMCQNSSPSLLIHTCKHTLQVQIVYLSNTDENPSPIRTCEFDNYLFNPNLFINIMQSCNGFILFKATYCILGIRVPGYSNQHQYNIFNPITRKFSFVGFPSENFKDKIVALYFTFEPLISPYFKFVSFRRVSDGNWRWDNLRNDQNSSPKKFKVNLFSSETNSWSEEDILFIAPPNIHVDSGVYCNGAIYWYISGGGSIYFDVGRKCFNTVPYPTFIDYNNMLVKYFGESKGHLHLILVSNDESVDFDILELKKDNSGWVVRYHVDLNLIGGTFSQHVLSDLVKYFGFLAGLAPSIISFARKNLEPLTLSYEEVKHLFGYDLVYFPIDYDFLYLIS</sequence>
<gene>
    <name evidence="3" type="ORF">LLUT_LOCUS23913</name>
</gene>
<organism evidence="3 4">
    <name type="scientific">Lupinus luteus</name>
    <name type="common">European yellow lupine</name>
    <dbReference type="NCBI Taxonomy" id="3873"/>
    <lineage>
        <taxon>Eukaryota</taxon>
        <taxon>Viridiplantae</taxon>
        <taxon>Streptophyta</taxon>
        <taxon>Embryophyta</taxon>
        <taxon>Tracheophyta</taxon>
        <taxon>Spermatophyta</taxon>
        <taxon>Magnoliopsida</taxon>
        <taxon>eudicotyledons</taxon>
        <taxon>Gunneridae</taxon>
        <taxon>Pentapetalae</taxon>
        <taxon>rosids</taxon>
        <taxon>fabids</taxon>
        <taxon>Fabales</taxon>
        <taxon>Fabaceae</taxon>
        <taxon>Papilionoideae</taxon>
        <taxon>50 kb inversion clade</taxon>
        <taxon>genistoids sensu lato</taxon>
        <taxon>core genistoids</taxon>
        <taxon>Genisteae</taxon>
        <taxon>Lupinus</taxon>
    </lineage>
</organism>
<keyword evidence="4" id="KW-1185">Reference proteome</keyword>
<dbReference type="NCBIfam" id="TIGR01640">
    <property type="entry name" value="F_box_assoc_1"/>
    <property type="match status" value="1"/>
</dbReference>
<dbReference type="PANTHER" id="PTHR31672:SF13">
    <property type="entry name" value="F-BOX PROTEIN CPR30-LIKE"/>
    <property type="match status" value="1"/>
</dbReference>
<feature type="domain" description="F-box" evidence="1">
    <location>
        <begin position="21"/>
        <end position="55"/>
    </location>
</feature>
<evidence type="ECO:0000313" key="4">
    <source>
        <dbReference type="Proteomes" id="UP001497480"/>
    </source>
</evidence>
<dbReference type="PANTHER" id="PTHR31672">
    <property type="entry name" value="BNACNNG10540D PROTEIN"/>
    <property type="match status" value="1"/>
</dbReference>
<dbReference type="InterPro" id="IPR036047">
    <property type="entry name" value="F-box-like_dom_sf"/>
</dbReference>
<evidence type="ECO:0000259" key="1">
    <source>
        <dbReference type="Pfam" id="PF00646"/>
    </source>
</evidence>
<dbReference type="Proteomes" id="UP001497480">
    <property type="component" value="Unassembled WGS sequence"/>
</dbReference>
<evidence type="ECO:0000259" key="2">
    <source>
        <dbReference type="Pfam" id="PF08268"/>
    </source>
</evidence>
<proteinExistence type="predicted"/>
<reference evidence="3 4" key="1">
    <citation type="submission" date="2024-03" db="EMBL/GenBank/DDBJ databases">
        <authorList>
            <person name="Martinez-Hernandez J."/>
        </authorList>
    </citation>
    <scope>NUCLEOTIDE SEQUENCE [LARGE SCALE GENOMIC DNA]</scope>
</reference>
<dbReference type="InterPro" id="IPR050796">
    <property type="entry name" value="SCF_F-box_component"/>
</dbReference>
<dbReference type="InterPro" id="IPR017451">
    <property type="entry name" value="F-box-assoc_interact_dom"/>
</dbReference>
<accession>A0AAV1XNE3</accession>
<dbReference type="InterPro" id="IPR001810">
    <property type="entry name" value="F-box_dom"/>
</dbReference>
<protein>
    <recommendedName>
        <fullName evidence="5">F-box domain-containing protein</fullName>
    </recommendedName>
</protein>
<dbReference type="EMBL" id="CAXHTB010000016">
    <property type="protein sequence ID" value="CAL0322853.1"/>
    <property type="molecule type" value="Genomic_DNA"/>
</dbReference>
<comment type="caution">
    <text evidence="3">The sequence shown here is derived from an EMBL/GenBank/DDBJ whole genome shotgun (WGS) entry which is preliminary data.</text>
</comment>
<dbReference type="Pfam" id="PF00646">
    <property type="entry name" value="F-box"/>
    <property type="match status" value="1"/>
</dbReference>
<feature type="domain" description="F-box associated beta-propeller type 3" evidence="2">
    <location>
        <begin position="101"/>
        <end position="319"/>
    </location>
</feature>
<evidence type="ECO:0000313" key="3">
    <source>
        <dbReference type="EMBL" id="CAL0322853.1"/>
    </source>
</evidence>
<evidence type="ECO:0008006" key="5">
    <source>
        <dbReference type="Google" id="ProtNLM"/>
    </source>
</evidence>
<dbReference type="Pfam" id="PF08268">
    <property type="entry name" value="FBA_3"/>
    <property type="match status" value="1"/>
</dbReference>
<dbReference type="AlphaFoldDB" id="A0AAV1XNE3"/>
<name>A0AAV1XNE3_LUPLU</name>
<dbReference type="SUPFAM" id="SSF81383">
    <property type="entry name" value="F-box domain"/>
    <property type="match status" value="1"/>
</dbReference>